<name>A0A087E9I8_9BIFI</name>
<comment type="caution">
    <text evidence="1">The sequence shown here is derived from an EMBL/GenBank/DDBJ whole genome shotgun (WGS) entry which is preliminary data.</text>
</comment>
<sequence>MRFPERLNAVAITAQDEETAFETFVLARFTQHECNMCGLEDERRKIIPSSCLSAICHSPVVLHNTKSR</sequence>
<organism evidence="1 2">
    <name type="scientific">Bifidobacterium tsurumiense</name>
    <dbReference type="NCBI Taxonomy" id="356829"/>
    <lineage>
        <taxon>Bacteria</taxon>
        <taxon>Bacillati</taxon>
        <taxon>Actinomycetota</taxon>
        <taxon>Actinomycetes</taxon>
        <taxon>Bifidobacteriales</taxon>
        <taxon>Bifidobacteriaceae</taxon>
        <taxon>Bifidobacterium</taxon>
    </lineage>
</organism>
<keyword evidence="2" id="KW-1185">Reference proteome</keyword>
<dbReference type="Proteomes" id="UP000029080">
    <property type="component" value="Unassembled WGS sequence"/>
</dbReference>
<gene>
    <name evidence="1" type="ORF">BITS_1304</name>
</gene>
<evidence type="ECO:0000313" key="1">
    <source>
        <dbReference type="EMBL" id="KFJ04439.1"/>
    </source>
</evidence>
<dbReference type="AlphaFoldDB" id="A0A087E9I8"/>
<proteinExistence type="predicted"/>
<dbReference type="EMBL" id="JGZU01000018">
    <property type="protein sequence ID" value="KFJ04439.1"/>
    <property type="molecule type" value="Genomic_DNA"/>
</dbReference>
<protein>
    <submittedName>
        <fullName evidence="1">Uncharacterized protein</fullName>
    </submittedName>
</protein>
<dbReference type="STRING" id="356829.BITS_1304"/>
<reference evidence="1 2" key="1">
    <citation type="submission" date="2014-03" db="EMBL/GenBank/DDBJ databases">
        <title>Genomics of Bifidobacteria.</title>
        <authorList>
            <person name="Ventura M."/>
            <person name="Milani C."/>
            <person name="Lugli G.A."/>
        </authorList>
    </citation>
    <scope>NUCLEOTIDE SEQUENCE [LARGE SCALE GENOMIC DNA]</scope>
    <source>
        <strain evidence="1 2">JCM 13495</strain>
    </source>
</reference>
<evidence type="ECO:0000313" key="2">
    <source>
        <dbReference type="Proteomes" id="UP000029080"/>
    </source>
</evidence>
<accession>A0A087E9I8</accession>